<keyword evidence="5" id="KW-1185">Reference proteome</keyword>
<dbReference type="InterPro" id="IPR013078">
    <property type="entry name" value="His_Pase_superF_clade-1"/>
</dbReference>
<dbReference type="SMART" id="SM00855">
    <property type="entry name" value="PGAM"/>
    <property type="match status" value="1"/>
</dbReference>
<protein>
    <submittedName>
        <fullName evidence="4">Phosphoglycerate mutase-like protein 4</fullName>
    </submittedName>
</protein>
<organism evidence="4 5">
    <name type="scientific">Heracleum sosnowskyi</name>
    <dbReference type="NCBI Taxonomy" id="360622"/>
    <lineage>
        <taxon>Eukaryota</taxon>
        <taxon>Viridiplantae</taxon>
        <taxon>Streptophyta</taxon>
        <taxon>Embryophyta</taxon>
        <taxon>Tracheophyta</taxon>
        <taxon>Spermatophyta</taxon>
        <taxon>Magnoliopsida</taxon>
        <taxon>eudicotyledons</taxon>
        <taxon>Gunneridae</taxon>
        <taxon>Pentapetalae</taxon>
        <taxon>asterids</taxon>
        <taxon>campanulids</taxon>
        <taxon>Apiales</taxon>
        <taxon>Apiaceae</taxon>
        <taxon>Apioideae</taxon>
        <taxon>apioid superclade</taxon>
        <taxon>Tordylieae</taxon>
        <taxon>Tordyliinae</taxon>
        <taxon>Heracleum</taxon>
    </lineage>
</organism>
<feature type="binding site" evidence="3">
    <location>
        <position position="76"/>
    </location>
    <ligand>
        <name>substrate</name>
    </ligand>
</feature>
<evidence type="ECO:0000313" key="5">
    <source>
        <dbReference type="Proteomes" id="UP001237642"/>
    </source>
</evidence>
<dbReference type="InterPro" id="IPR029033">
    <property type="entry name" value="His_PPase_superfam"/>
</dbReference>
<dbReference type="Pfam" id="PF00300">
    <property type="entry name" value="His_Phos_1"/>
    <property type="match status" value="1"/>
</dbReference>
<feature type="binding site" evidence="3">
    <location>
        <begin position="25"/>
        <end position="32"/>
    </location>
    <ligand>
        <name>substrate</name>
    </ligand>
</feature>
<evidence type="ECO:0000256" key="3">
    <source>
        <dbReference type="PIRSR" id="PIRSR613078-2"/>
    </source>
</evidence>
<reference evidence="4" key="1">
    <citation type="submission" date="2023-02" db="EMBL/GenBank/DDBJ databases">
        <title>Genome of toxic invasive species Heracleum sosnowskyi carries increased number of genes despite the absence of recent whole-genome duplications.</title>
        <authorList>
            <person name="Schelkunov M."/>
            <person name="Shtratnikova V."/>
            <person name="Makarenko M."/>
            <person name="Klepikova A."/>
            <person name="Omelchenko D."/>
            <person name="Novikova G."/>
            <person name="Obukhova E."/>
            <person name="Bogdanov V."/>
            <person name="Penin A."/>
            <person name="Logacheva M."/>
        </authorList>
    </citation>
    <scope>NUCLEOTIDE SEQUENCE</scope>
    <source>
        <strain evidence="4">Hsosn_3</strain>
        <tissue evidence="4">Leaf</tissue>
    </source>
</reference>
<feature type="active site" description="Tele-phosphohistidine intermediate" evidence="2">
    <location>
        <position position="26"/>
    </location>
</feature>
<dbReference type="InterPro" id="IPR001345">
    <property type="entry name" value="PG/BPGM_mutase_AS"/>
</dbReference>
<dbReference type="PANTHER" id="PTHR48100:SF34">
    <property type="entry name" value="PHOSPHOGLYCERATE MUTASE-LIKE PROTEIN 4"/>
    <property type="match status" value="1"/>
</dbReference>
<reference evidence="4" key="2">
    <citation type="submission" date="2023-05" db="EMBL/GenBank/DDBJ databases">
        <authorList>
            <person name="Schelkunov M.I."/>
        </authorList>
    </citation>
    <scope>NUCLEOTIDE SEQUENCE</scope>
    <source>
        <strain evidence="4">Hsosn_3</strain>
        <tissue evidence="4">Leaf</tissue>
    </source>
</reference>
<dbReference type="CDD" id="cd07067">
    <property type="entry name" value="HP_PGM_like"/>
    <property type="match status" value="1"/>
</dbReference>
<comment type="caution">
    <text evidence="4">The sequence shown here is derived from an EMBL/GenBank/DDBJ whole genome shotgun (WGS) entry which is preliminary data.</text>
</comment>
<dbReference type="GO" id="GO:0005829">
    <property type="term" value="C:cytosol"/>
    <property type="evidence" value="ECO:0007669"/>
    <property type="project" value="TreeGrafter"/>
</dbReference>
<feature type="active site" description="Proton donor/acceptor" evidence="2">
    <location>
        <position position="101"/>
    </location>
</feature>
<dbReference type="Gene3D" id="3.40.50.1240">
    <property type="entry name" value="Phosphoglycerate mutase-like"/>
    <property type="match status" value="1"/>
</dbReference>
<dbReference type="Proteomes" id="UP001237642">
    <property type="component" value="Unassembled WGS sequence"/>
</dbReference>
<name>A0AAD8HCZ8_9APIA</name>
<evidence type="ECO:0000256" key="2">
    <source>
        <dbReference type="PIRSR" id="PIRSR613078-1"/>
    </source>
</evidence>
<dbReference type="InterPro" id="IPR050275">
    <property type="entry name" value="PGM_Phosphatase"/>
</dbReference>
<proteinExistence type="inferred from homology"/>
<accession>A0AAD8HCZ8</accession>
<dbReference type="EMBL" id="JAUIZM010000009">
    <property type="protein sequence ID" value="KAK1363835.1"/>
    <property type="molecule type" value="Genomic_DNA"/>
</dbReference>
<sequence>MAASNTSDGELQPARFDYAEIVVVRHGETEFNATGKIQGHLEVGLNDKGRLDSAAVAERLSKEPKISAVYSSDLRRALDTAGIIATSCGGLEVIKDPALRERHSGDLQGIVRRDAATINPEAHKASVSHSKDQEIPGGGESINQLSKRCTSCLQRIGDKHRGERVVVVTHGGVMRALHNRAYPHELAKKLLQICYALTRQLFKCWGNLTYDRECCCCLPTIPVSSASQVVNYVTHFLCHTTKTGESVIVLAWLQLTRCSVI</sequence>
<dbReference type="PROSITE" id="PS00175">
    <property type="entry name" value="PG_MUTASE"/>
    <property type="match status" value="1"/>
</dbReference>
<evidence type="ECO:0000256" key="1">
    <source>
        <dbReference type="ARBA" id="ARBA00038362"/>
    </source>
</evidence>
<gene>
    <name evidence="4" type="ORF">POM88_039396</name>
</gene>
<dbReference type="GO" id="GO:0016791">
    <property type="term" value="F:phosphatase activity"/>
    <property type="evidence" value="ECO:0007669"/>
    <property type="project" value="TreeGrafter"/>
</dbReference>
<evidence type="ECO:0000313" key="4">
    <source>
        <dbReference type="EMBL" id="KAK1363835.1"/>
    </source>
</evidence>
<dbReference type="SUPFAM" id="SSF53254">
    <property type="entry name" value="Phosphoglycerate mutase-like"/>
    <property type="match status" value="1"/>
</dbReference>
<dbReference type="AlphaFoldDB" id="A0AAD8HCZ8"/>
<dbReference type="PANTHER" id="PTHR48100">
    <property type="entry name" value="BROAD-SPECIFICITY PHOSPHATASE YOR283W-RELATED"/>
    <property type="match status" value="1"/>
</dbReference>
<comment type="similarity">
    <text evidence="1">Belongs to the phosphoglycerate mutase family.</text>
</comment>